<dbReference type="EMBL" id="JAQQAL010000050">
    <property type="protein sequence ID" value="MDC7228516.1"/>
    <property type="molecule type" value="Genomic_DNA"/>
</dbReference>
<gene>
    <name evidence="1" type="ORF">PQJ61_17275</name>
</gene>
<protein>
    <submittedName>
        <fullName evidence="1">Peptidase</fullName>
    </submittedName>
</protein>
<reference evidence="1 2" key="1">
    <citation type="submission" date="2022-12" db="EMBL/GenBank/DDBJ databases">
        <title>Metagenome assembled genome from gulf of manar.</title>
        <authorList>
            <person name="Kohli P."/>
            <person name="Pk S."/>
            <person name="Venkata Ramana C."/>
            <person name="Sasikala C."/>
        </authorList>
    </citation>
    <scope>NUCLEOTIDE SEQUENCE [LARGE SCALE GENOMIC DNA]</scope>
    <source>
        <strain evidence="1">JB008</strain>
    </source>
</reference>
<organism evidence="1 2">
    <name type="scientific">Candidatus Thalassospirochaeta sargassi</name>
    <dbReference type="NCBI Taxonomy" id="3119039"/>
    <lineage>
        <taxon>Bacteria</taxon>
        <taxon>Pseudomonadati</taxon>
        <taxon>Spirochaetota</taxon>
        <taxon>Spirochaetia</taxon>
        <taxon>Spirochaetales</taxon>
        <taxon>Spirochaetaceae</taxon>
        <taxon>Candidatus Thalassospirochaeta</taxon>
    </lineage>
</organism>
<proteinExistence type="predicted"/>
<sequence length="221" mass="24817">MLVKCKKLQKDKEPVSTNGLIKLLLEGGLLTSSGELKEEVEVFCGGPVFRTESYEKENRYPWVFSTFDEDRDEERIDPKGWELSNYIKNPVVQWAHDHRIPAIGYAEDICCKAALAGNVVFNSKEIDPFGWSIGQRVACGALRAGSVGFLILKVEIIEDGKNSKLIFRNQELLEFSICNVPSNPFALSRTAEDEEAAILELGNTTNQVEVESYWKRLIASV</sequence>
<dbReference type="AlphaFoldDB" id="A0AAJ1ILV6"/>
<accession>A0AAJ1ILV6</accession>
<evidence type="ECO:0000313" key="1">
    <source>
        <dbReference type="EMBL" id="MDC7228516.1"/>
    </source>
</evidence>
<evidence type="ECO:0000313" key="2">
    <source>
        <dbReference type="Proteomes" id="UP001221217"/>
    </source>
</evidence>
<comment type="caution">
    <text evidence="1">The sequence shown here is derived from an EMBL/GenBank/DDBJ whole genome shotgun (WGS) entry which is preliminary data.</text>
</comment>
<name>A0AAJ1ILV6_9SPIO</name>
<dbReference type="Proteomes" id="UP001221217">
    <property type="component" value="Unassembled WGS sequence"/>
</dbReference>